<dbReference type="RefSeq" id="WP_042227537.1">
    <property type="nucleotide sequence ID" value="NZ_CP026520.1"/>
</dbReference>
<dbReference type="Proteomes" id="UP001527202">
    <property type="component" value="Unassembled WGS sequence"/>
</dbReference>
<organism evidence="2 3">
    <name type="scientific">Paenibacillus chitinolyticus</name>
    <dbReference type="NCBI Taxonomy" id="79263"/>
    <lineage>
        <taxon>Bacteria</taxon>
        <taxon>Bacillati</taxon>
        <taxon>Bacillota</taxon>
        <taxon>Bacilli</taxon>
        <taxon>Bacillales</taxon>
        <taxon>Paenibacillaceae</taxon>
        <taxon>Paenibacillus</taxon>
    </lineage>
</organism>
<evidence type="ECO:0000313" key="2">
    <source>
        <dbReference type="EMBL" id="QAV18929.1"/>
    </source>
</evidence>
<reference evidence="2 3" key="1">
    <citation type="submission" date="2018-01" db="EMBL/GenBank/DDBJ databases">
        <title>The whole genome sequencing and assembly of Paenibacillus chitinolyticus KCCM 41400 strain.</title>
        <authorList>
            <person name="Kim J.-Y."/>
            <person name="Park M.-K."/>
            <person name="Lee Y.-J."/>
            <person name="Yi H."/>
            <person name="Bahn Y.-S."/>
            <person name="Kim J.F."/>
            <person name="Lee D.-W."/>
        </authorList>
    </citation>
    <scope>NUCLEOTIDE SEQUENCE [LARGE SCALE GENOMIC DNA]</scope>
    <source>
        <strain evidence="2 3">KCCM 41400</strain>
    </source>
</reference>
<dbReference type="SUPFAM" id="SSF52218">
    <property type="entry name" value="Flavoproteins"/>
    <property type="match status" value="1"/>
</dbReference>
<evidence type="ECO:0000313" key="4">
    <source>
        <dbReference type="Proteomes" id="UP001527202"/>
    </source>
</evidence>
<dbReference type="EMBL" id="JAMDMJ010000055">
    <property type="protein sequence ID" value="MCY9599793.1"/>
    <property type="molecule type" value="Genomic_DNA"/>
</dbReference>
<dbReference type="Proteomes" id="UP000288943">
    <property type="component" value="Chromosome"/>
</dbReference>
<dbReference type="PIRSF" id="PIRSF005087">
    <property type="entry name" value="NrdI"/>
    <property type="match status" value="1"/>
</dbReference>
<dbReference type="EMBL" id="CP026520">
    <property type="protein sequence ID" value="QAV18929.1"/>
    <property type="molecule type" value="Genomic_DNA"/>
</dbReference>
<protein>
    <submittedName>
        <fullName evidence="2">Class Ib ribonucleoside-diphosphate reductase assembly flavoprotein NrdI</fullName>
    </submittedName>
</protein>
<dbReference type="GO" id="GO:0010181">
    <property type="term" value="F:FMN binding"/>
    <property type="evidence" value="ECO:0007669"/>
    <property type="project" value="InterPro"/>
</dbReference>
<dbReference type="NCBIfam" id="TIGR00333">
    <property type="entry name" value="nrdI"/>
    <property type="match status" value="1"/>
</dbReference>
<dbReference type="AlphaFoldDB" id="A0A410WWV2"/>
<keyword evidence="4" id="KW-1185">Reference proteome</keyword>
<evidence type="ECO:0000313" key="1">
    <source>
        <dbReference type="EMBL" id="MCY9599793.1"/>
    </source>
</evidence>
<gene>
    <name evidence="1" type="primary">nrdI</name>
    <name evidence="1" type="ORF">M5X16_29010</name>
    <name evidence="2" type="ORF">PC41400_15085</name>
</gene>
<evidence type="ECO:0000313" key="3">
    <source>
        <dbReference type="Proteomes" id="UP000288943"/>
    </source>
</evidence>
<dbReference type="Gene3D" id="3.40.50.360">
    <property type="match status" value="1"/>
</dbReference>
<dbReference type="OrthoDB" id="350535at2"/>
<name>A0A410WWV2_9BACL</name>
<dbReference type="PANTHER" id="PTHR37297">
    <property type="entry name" value="PROTEIN NRDI"/>
    <property type="match status" value="1"/>
</dbReference>
<dbReference type="Pfam" id="PF07972">
    <property type="entry name" value="Flavodoxin_NdrI"/>
    <property type="match status" value="1"/>
</dbReference>
<dbReference type="GeneID" id="95376137"/>
<proteinExistence type="predicted"/>
<dbReference type="InterPro" id="IPR029039">
    <property type="entry name" value="Flavoprotein-like_sf"/>
</dbReference>
<dbReference type="InterPro" id="IPR004465">
    <property type="entry name" value="RNR_NrdI"/>
</dbReference>
<accession>A0A410WWV2</accession>
<dbReference type="PANTHER" id="PTHR37297:SF1">
    <property type="entry name" value="PROTEIN NRDI"/>
    <property type="match status" value="1"/>
</dbReference>
<dbReference type="KEGG" id="pchi:PC41400_15085"/>
<reference evidence="1 4" key="2">
    <citation type="submission" date="2022-05" db="EMBL/GenBank/DDBJ databases">
        <title>Genome Sequencing of Bee-Associated Microbes.</title>
        <authorList>
            <person name="Dunlap C."/>
        </authorList>
    </citation>
    <scope>NUCLEOTIDE SEQUENCE [LARGE SCALE GENOMIC DNA]</scope>
    <source>
        <strain evidence="1 4">NRRL B-23120</strain>
    </source>
</reference>
<sequence>MIIIYDSKTGNVERFVKKLNLECYRIVPQLKVSTSFILVTYTTGFGEVSRSTKDFLEANHVHLKGVASSGNRNWGVKFAKAADIIADTYKVPAILKFELSGTEKDVAKFMLEVMNFV</sequence>